<evidence type="ECO:0000313" key="2">
    <source>
        <dbReference type="Proteomes" id="UP001396334"/>
    </source>
</evidence>
<evidence type="ECO:0000313" key="1">
    <source>
        <dbReference type="EMBL" id="KAK9046882.1"/>
    </source>
</evidence>
<sequence>MRSLLSATWLRNSTCHYSFLWRLITLSVGNITNMHNIKPLSTPFDRNHPQDGYQLVFRCCWWPCSCQQRRMAYLDITRASISRQFSLLNYGESLGIEASLVIWVRTDHNPNRQ</sequence>
<dbReference type="Proteomes" id="UP001396334">
    <property type="component" value="Unassembled WGS sequence"/>
</dbReference>
<protein>
    <submittedName>
        <fullName evidence="1">Uncharacterized protein</fullName>
    </submittedName>
</protein>
<reference evidence="1 2" key="1">
    <citation type="journal article" date="2024" name="G3 (Bethesda)">
        <title>Genome assembly of Hibiscus sabdariffa L. provides insights into metabolisms of medicinal natural products.</title>
        <authorList>
            <person name="Kim T."/>
        </authorList>
    </citation>
    <scope>NUCLEOTIDE SEQUENCE [LARGE SCALE GENOMIC DNA]</scope>
    <source>
        <strain evidence="1">TK-2024</strain>
        <tissue evidence="1">Old leaves</tissue>
    </source>
</reference>
<keyword evidence="2" id="KW-1185">Reference proteome</keyword>
<organism evidence="1 2">
    <name type="scientific">Hibiscus sabdariffa</name>
    <name type="common">roselle</name>
    <dbReference type="NCBI Taxonomy" id="183260"/>
    <lineage>
        <taxon>Eukaryota</taxon>
        <taxon>Viridiplantae</taxon>
        <taxon>Streptophyta</taxon>
        <taxon>Embryophyta</taxon>
        <taxon>Tracheophyta</taxon>
        <taxon>Spermatophyta</taxon>
        <taxon>Magnoliopsida</taxon>
        <taxon>eudicotyledons</taxon>
        <taxon>Gunneridae</taxon>
        <taxon>Pentapetalae</taxon>
        <taxon>rosids</taxon>
        <taxon>malvids</taxon>
        <taxon>Malvales</taxon>
        <taxon>Malvaceae</taxon>
        <taxon>Malvoideae</taxon>
        <taxon>Hibiscus</taxon>
    </lineage>
</organism>
<proteinExistence type="predicted"/>
<accession>A0ABR2UBN7</accession>
<dbReference type="EMBL" id="JBBPBN010000001">
    <property type="protein sequence ID" value="KAK9046882.1"/>
    <property type="molecule type" value="Genomic_DNA"/>
</dbReference>
<comment type="caution">
    <text evidence="1">The sequence shown here is derived from an EMBL/GenBank/DDBJ whole genome shotgun (WGS) entry which is preliminary data.</text>
</comment>
<gene>
    <name evidence="1" type="ORF">V6N11_052755</name>
</gene>
<name>A0ABR2UBN7_9ROSI</name>